<dbReference type="SMART" id="SM00155">
    <property type="entry name" value="PLDc"/>
    <property type="match status" value="2"/>
</dbReference>
<dbReference type="EC" id="2.7.8.-" evidence="2"/>
<dbReference type="AlphaFoldDB" id="A0A2Z2NSZ5"/>
<dbReference type="Pfam" id="PF13091">
    <property type="entry name" value="PLDc_2"/>
    <property type="match status" value="2"/>
</dbReference>
<proteinExistence type="predicted"/>
<keyword evidence="2" id="KW-0808">Transferase</keyword>
<dbReference type="InterPro" id="IPR001736">
    <property type="entry name" value="PLipase_D/transphosphatidylase"/>
</dbReference>
<dbReference type="PANTHER" id="PTHR21248:SF22">
    <property type="entry name" value="PHOSPHOLIPASE D"/>
    <property type="match status" value="1"/>
</dbReference>
<evidence type="ECO:0000313" key="2">
    <source>
        <dbReference type="EMBL" id="ASJ73645.1"/>
    </source>
</evidence>
<dbReference type="PANTHER" id="PTHR21248">
    <property type="entry name" value="CARDIOLIPIN SYNTHASE"/>
    <property type="match status" value="1"/>
</dbReference>
<dbReference type="SUPFAM" id="SSF56024">
    <property type="entry name" value="Phospholipase D/nuclease"/>
    <property type="match status" value="2"/>
</dbReference>
<dbReference type="GO" id="GO:0032049">
    <property type="term" value="P:cardiolipin biosynthetic process"/>
    <property type="evidence" value="ECO:0007669"/>
    <property type="project" value="UniProtKB-ARBA"/>
</dbReference>
<dbReference type="EMBL" id="CP018632">
    <property type="protein sequence ID" value="ASJ73645.1"/>
    <property type="molecule type" value="Genomic_DNA"/>
</dbReference>
<keyword evidence="3" id="KW-1185">Reference proteome</keyword>
<name>A0A2Z2NSZ5_9GAMM</name>
<dbReference type="CDD" id="cd09159">
    <property type="entry name" value="PLDc_ybhO_like_2"/>
    <property type="match status" value="1"/>
</dbReference>
<accession>A0A2Z2NSZ5</accession>
<dbReference type="GO" id="GO:0030572">
    <property type="term" value="F:phosphatidyltransferase activity"/>
    <property type="evidence" value="ECO:0007669"/>
    <property type="project" value="UniProtKB-ARBA"/>
</dbReference>
<dbReference type="CDD" id="cd09110">
    <property type="entry name" value="PLDc_CLS_1"/>
    <property type="match status" value="1"/>
</dbReference>
<feature type="domain" description="PLD phosphodiesterase" evidence="1">
    <location>
        <begin position="269"/>
        <end position="296"/>
    </location>
</feature>
<sequence length="356" mass="41593">MAVEGTRLFTEGDDLYVAMLTSIRSARNSVRMESYIFSDDEIGWQFTQALAERAAAGLDVRLHLDAAGALGGSSQVMERYLRERGGFLKWFNRWNWRHPLRYNRRNHRKLLIVDDQVAFVGGFNIHRQSSRRFYGEARWRDSHAAITGELVDDATRLFDTFWHGHRHWMPAQRGRLTPTLVSNNTRSCRHRIHCLYSDAFAGARERIFLTTPYFVPDFLTQRRLIQAARRGIDVRLLVPSKSDVPITRWAAQAYYDVLMTAGMRIYEYQPRMLHAKTAVIDSDWAAVGTANLDYRSFFLNYELVLASGERGFCSQLEQHFLNDLTESLPITSVNWERRRWSGRMLEAFGWIMRRWL</sequence>
<organism evidence="2 3">
    <name type="scientific">Granulosicoccus antarcticus IMCC3135</name>
    <dbReference type="NCBI Taxonomy" id="1192854"/>
    <lineage>
        <taxon>Bacteria</taxon>
        <taxon>Pseudomonadati</taxon>
        <taxon>Pseudomonadota</taxon>
        <taxon>Gammaproteobacteria</taxon>
        <taxon>Chromatiales</taxon>
        <taxon>Granulosicoccaceae</taxon>
        <taxon>Granulosicoccus</taxon>
    </lineage>
</organism>
<dbReference type="Proteomes" id="UP000250079">
    <property type="component" value="Chromosome"/>
</dbReference>
<protein>
    <submittedName>
        <fullName evidence="2">Putative cardiolipin synthase YwiE</fullName>
        <ecNumber evidence="2">2.7.8.-</ecNumber>
    </submittedName>
</protein>
<dbReference type="Gene3D" id="3.30.870.10">
    <property type="entry name" value="Endonuclease Chain A"/>
    <property type="match status" value="2"/>
</dbReference>
<evidence type="ECO:0000313" key="3">
    <source>
        <dbReference type="Proteomes" id="UP000250079"/>
    </source>
</evidence>
<feature type="domain" description="PLD phosphodiesterase" evidence="1">
    <location>
        <begin position="102"/>
        <end position="129"/>
    </location>
</feature>
<dbReference type="KEGG" id="gai:IMCC3135_17830"/>
<gene>
    <name evidence="2" type="primary">ywiE</name>
    <name evidence="2" type="ORF">IMCC3135_17830</name>
</gene>
<reference evidence="2 3" key="1">
    <citation type="submission" date="2016-12" db="EMBL/GenBank/DDBJ databases">
        <authorList>
            <person name="Song W.-J."/>
            <person name="Kurnit D.M."/>
        </authorList>
    </citation>
    <scope>NUCLEOTIDE SEQUENCE [LARGE SCALE GENOMIC DNA]</scope>
    <source>
        <strain evidence="2 3">IMCC3135</strain>
    </source>
</reference>
<dbReference type="InterPro" id="IPR025202">
    <property type="entry name" value="PLD-like_dom"/>
</dbReference>
<evidence type="ECO:0000259" key="1">
    <source>
        <dbReference type="PROSITE" id="PS50035"/>
    </source>
</evidence>
<dbReference type="PROSITE" id="PS50035">
    <property type="entry name" value="PLD"/>
    <property type="match status" value="2"/>
</dbReference>